<comment type="caution">
    <text evidence="2">The sequence shown here is derived from an EMBL/GenBank/DDBJ whole genome shotgun (WGS) entry which is preliminary data.</text>
</comment>
<gene>
    <name evidence="2" type="ORF">PVE99_11085</name>
</gene>
<dbReference type="Proteomes" id="UP001213771">
    <property type="component" value="Unassembled WGS sequence"/>
</dbReference>
<feature type="compositionally biased region" description="Polar residues" evidence="1">
    <location>
        <begin position="64"/>
        <end position="79"/>
    </location>
</feature>
<evidence type="ECO:0000313" key="3">
    <source>
        <dbReference type="Proteomes" id="UP001213771"/>
    </source>
</evidence>
<reference evidence="2 3" key="1">
    <citation type="submission" date="2023-02" db="EMBL/GenBank/DDBJ databases">
        <authorList>
            <person name="Olszewska D."/>
        </authorList>
    </citation>
    <scope>NUCLEOTIDE SEQUENCE [LARGE SCALE GENOMIC DNA]</scope>
    <source>
        <strain evidence="2 3">FDU301</strain>
    </source>
</reference>
<dbReference type="RefSeq" id="WP_223272325.1">
    <property type="nucleotide sequence ID" value="NZ_CAVNYK010000037.1"/>
</dbReference>
<proteinExistence type="predicted"/>
<evidence type="ECO:0000313" key="2">
    <source>
        <dbReference type="EMBL" id="MDD9782951.1"/>
    </source>
</evidence>
<name>A0ABD4WRW5_PRIMG</name>
<feature type="compositionally biased region" description="Low complexity" evidence="1">
    <location>
        <begin position="103"/>
        <end position="149"/>
    </location>
</feature>
<dbReference type="AlphaFoldDB" id="A0ABD4WRW5"/>
<organism evidence="2 3">
    <name type="scientific">Priestia megaterium</name>
    <name type="common">Bacillus megaterium</name>
    <dbReference type="NCBI Taxonomy" id="1404"/>
    <lineage>
        <taxon>Bacteria</taxon>
        <taxon>Bacillati</taxon>
        <taxon>Bacillota</taxon>
        <taxon>Bacilli</taxon>
        <taxon>Bacillales</taxon>
        <taxon>Bacillaceae</taxon>
        <taxon>Priestia</taxon>
    </lineage>
</organism>
<accession>A0ABD4WRW5</accession>
<evidence type="ECO:0000256" key="1">
    <source>
        <dbReference type="SAM" id="MobiDB-lite"/>
    </source>
</evidence>
<feature type="compositionally biased region" description="Polar residues" evidence="1">
    <location>
        <begin position="91"/>
        <end position="102"/>
    </location>
</feature>
<dbReference type="EMBL" id="JARAOX010000161">
    <property type="protein sequence ID" value="MDD9782951.1"/>
    <property type="molecule type" value="Genomic_DNA"/>
</dbReference>
<sequence>MNDECYLPLQFFFSVQLQNMKDKRSISMAANKWTKWMVGLSSVAAFTTFVGLSQKYDQTNSTATALNNDTSADNSSQTQTEDETDLFPDSGSDSNMDNGTNGQDQWSNDSSSEQSGQWSDDDSSSQQDQWSNDDSGNSQDNWGNNDDSSMQSRPS</sequence>
<feature type="region of interest" description="Disordered" evidence="1">
    <location>
        <begin position="64"/>
        <end position="155"/>
    </location>
</feature>
<protein>
    <submittedName>
        <fullName evidence="2">Uncharacterized protein</fullName>
    </submittedName>
</protein>